<gene>
    <name evidence="3" type="ORF">C0V70_12445</name>
</gene>
<dbReference type="PANTHER" id="PTHR34406:SF1">
    <property type="entry name" value="PROTEIN YCEI"/>
    <property type="match status" value="1"/>
</dbReference>
<dbReference type="PANTHER" id="PTHR34406">
    <property type="entry name" value="PROTEIN YCEI"/>
    <property type="match status" value="1"/>
</dbReference>
<evidence type="ECO:0000313" key="3">
    <source>
        <dbReference type="EMBL" id="AUN98896.1"/>
    </source>
</evidence>
<feature type="compositionally biased region" description="Basic and acidic residues" evidence="1">
    <location>
        <begin position="228"/>
        <end position="239"/>
    </location>
</feature>
<evidence type="ECO:0000256" key="1">
    <source>
        <dbReference type="SAM" id="MobiDB-lite"/>
    </source>
</evidence>
<dbReference type="EMBL" id="CP025704">
    <property type="protein sequence ID" value="AUN98896.1"/>
    <property type="molecule type" value="Genomic_DNA"/>
</dbReference>
<dbReference type="SMART" id="SM00867">
    <property type="entry name" value="YceI"/>
    <property type="match status" value="1"/>
</dbReference>
<feature type="signal peptide" evidence="2">
    <location>
        <begin position="1"/>
        <end position="18"/>
    </location>
</feature>
<accession>A0A2K9NTP2</accession>
<dbReference type="InterPro" id="IPR036761">
    <property type="entry name" value="TTHA0802/YceI-like_sf"/>
</dbReference>
<dbReference type="InterPro" id="IPR007372">
    <property type="entry name" value="Lipid/polyisoprenoid-bd_YceI"/>
</dbReference>
<proteinExistence type="predicted"/>
<dbReference type="AlphaFoldDB" id="A0A2K9NTP2"/>
<dbReference type="Pfam" id="PF04264">
    <property type="entry name" value="YceI"/>
    <property type="match status" value="1"/>
</dbReference>
<feature type="chain" id="PRO_5043343839" evidence="2">
    <location>
        <begin position="19"/>
        <end position="239"/>
    </location>
</feature>
<reference evidence="3 4" key="1">
    <citation type="submission" date="2018-01" db="EMBL/GenBank/DDBJ databases">
        <title>Complete genome sequence of Bacteriovorax stolpii DSM12778.</title>
        <authorList>
            <person name="Tang B."/>
            <person name="Chang J."/>
        </authorList>
    </citation>
    <scope>NUCLEOTIDE SEQUENCE [LARGE SCALE GENOMIC DNA]</scope>
    <source>
        <strain evidence="3 4">DSM 12778</strain>
    </source>
</reference>
<dbReference type="RefSeq" id="WP_102244187.1">
    <property type="nucleotide sequence ID" value="NZ_CP025704.1"/>
</dbReference>
<protein>
    <submittedName>
        <fullName evidence="3">Uncharacterized protein</fullName>
    </submittedName>
</protein>
<dbReference type="Gene3D" id="2.40.128.110">
    <property type="entry name" value="Lipid/polyisoprenoid-binding, YceI-like"/>
    <property type="match status" value="1"/>
</dbReference>
<evidence type="ECO:0000313" key="4">
    <source>
        <dbReference type="Proteomes" id="UP000235584"/>
    </source>
</evidence>
<dbReference type="OrthoDB" id="5297222at2"/>
<name>A0A2K9NTP2_BACTC</name>
<dbReference type="SUPFAM" id="SSF101874">
    <property type="entry name" value="YceI-like"/>
    <property type="match status" value="1"/>
</dbReference>
<keyword evidence="4" id="KW-1185">Reference proteome</keyword>
<sequence length="239" mass="27049">MKRLFMCLLMLGSVSSFAKDFELIKEHSKIAFDVDYMLMTKVEGQFKDYQGYFTLNSAENDLSNIRITVNAESVDTNDGKRDFHLRGHEFFFTANYPEITFESPGPIKLETGKKLVIGGYLTMRGIKRPLILEGVYKGKLKDPWGKDNYFFTLSGEVDRKTYGIVWNKSMDNGGVLIGDSVRIAITVQAQVLGEKTPFSTHMVPTTKGIVERDLLQKGKIKKLSTSTDPKDHTKKEAKK</sequence>
<keyword evidence="2" id="KW-0732">Signal</keyword>
<feature type="region of interest" description="Disordered" evidence="1">
    <location>
        <begin position="220"/>
        <end position="239"/>
    </location>
</feature>
<evidence type="ECO:0000256" key="2">
    <source>
        <dbReference type="SAM" id="SignalP"/>
    </source>
</evidence>
<dbReference type="KEGG" id="bsto:C0V70_12445"/>
<organism evidence="3 4">
    <name type="scientific">Bacteriovorax stolpii</name>
    <name type="common">Bdellovibrio stolpii</name>
    <dbReference type="NCBI Taxonomy" id="960"/>
    <lineage>
        <taxon>Bacteria</taxon>
        <taxon>Pseudomonadati</taxon>
        <taxon>Bdellovibrionota</taxon>
        <taxon>Bacteriovoracia</taxon>
        <taxon>Bacteriovoracales</taxon>
        <taxon>Bacteriovoracaceae</taxon>
        <taxon>Bacteriovorax</taxon>
    </lineage>
</organism>
<dbReference type="Proteomes" id="UP000235584">
    <property type="component" value="Chromosome"/>
</dbReference>